<organism evidence="2 3">
    <name type="scientific">Sphaeroforma arctica JP610</name>
    <dbReference type="NCBI Taxonomy" id="667725"/>
    <lineage>
        <taxon>Eukaryota</taxon>
        <taxon>Ichthyosporea</taxon>
        <taxon>Ichthyophonida</taxon>
        <taxon>Sphaeroforma</taxon>
    </lineage>
</organism>
<protein>
    <recommendedName>
        <fullName evidence="4">Pectinacetylesterase</fullName>
    </recommendedName>
</protein>
<reference evidence="2 3" key="1">
    <citation type="submission" date="2011-02" db="EMBL/GenBank/DDBJ databases">
        <title>The Genome Sequence of Sphaeroforma arctica JP610.</title>
        <authorList>
            <consortium name="The Broad Institute Genome Sequencing Platform"/>
            <person name="Russ C."/>
            <person name="Cuomo C."/>
            <person name="Young S.K."/>
            <person name="Zeng Q."/>
            <person name="Gargeya S."/>
            <person name="Alvarado L."/>
            <person name="Berlin A."/>
            <person name="Chapman S.B."/>
            <person name="Chen Z."/>
            <person name="Freedman E."/>
            <person name="Gellesch M."/>
            <person name="Goldberg J."/>
            <person name="Griggs A."/>
            <person name="Gujja S."/>
            <person name="Heilman E."/>
            <person name="Heiman D."/>
            <person name="Howarth C."/>
            <person name="Mehta T."/>
            <person name="Neiman D."/>
            <person name="Pearson M."/>
            <person name="Roberts A."/>
            <person name="Saif S."/>
            <person name="Shea T."/>
            <person name="Shenoy N."/>
            <person name="Sisk P."/>
            <person name="Stolte C."/>
            <person name="Sykes S."/>
            <person name="White J."/>
            <person name="Yandava C."/>
            <person name="Burger G."/>
            <person name="Gray M.W."/>
            <person name="Holland P.W.H."/>
            <person name="King N."/>
            <person name="Lang F.B.F."/>
            <person name="Roger A.J."/>
            <person name="Ruiz-Trillo I."/>
            <person name="Haas B."/>
            <person name="Nusbaum C."/>
            <person name="Birren B."/>
        </authorList>
    </citation>
    <scope>NUCLEOTIDE SEQUENCE [LARGE SCALE GENOMIC DNA]</scope>
    <source>
        <strain evidence="2 3">JP610</strain>
    </source>
</reference>
<accession>A0A0L0FFD0</accession>
<dbReference type="OrthoDB" id="2015280at2759"/>
<dbReference type="RefSeq" id="XP_014149362.1">
    <property type="nucleotide sequence ID" value="XM_014293887.1"/>
</dbReference>
<evidence type="ECO:0000256" key="1">
    <source>
        <dbReference type="SAM" id="SignalP"/>
    </source>
</evidence>
<evidence type="ECO:0000313" key="3">
    <source>
        <dbReference type="Proteomes" id="UP000054560"/>
    </source>
</evidence>
<sequence length="438" mass="48314">MKSTTSAITLTSIWLAAQTSAFSLSEAGDESTGPSAENLADYEICENTGDQDCNYAYLKENLPEGKKSWIVAPDSNTVCLDGSPFGFLVFPGTTDRVMLWFQGGGACYDYETCVAAPTALTRFSPNSEGYFNYDLEGNPLASGGWTSIVNNCCSGDMFIGDATRELTNGTHTETVHFAGYNNTLAVLNWMQAQSEFPVDQEIASGGCSAGSLGVQVWADYLVRNYGVDKLQPDSYIGMLPREAGDTMLQWNACGPAKAQYLEQDIVDLCEAGGLHEMPPVFNDFLAKNPEFPVAYTGSAHDIVQRGYYALLTSQIYTCGVMEYLPGFAEVSLTFSDYLWTALTGYNEADVNYSYYIVDTTQHSFVVKDDIVSNEAVNSPYSDLTMWEYVGKFLNEDEYQNSPSYPAELPPTLALDIDPTKFYDYIKQHQTVHYQEQDA</sequence>
<dbReference type="eggNOG" id="ENOG502S6R8">
    <property type="taxonomic scope" value="Eukaryota"/>
</dbReference>
<name>A0A0L0FFD0_9EUKA</name>
<feature type="chain" id="PRO_5005538693" description="Pectinacetylesterase" evidence="1">
    <location>
        <begin position="22"/>
        <end position="438"/>
    </location>
</feature>
<dbReference type="AlphaFoldDB" id="A0A0L0FFD0"/>
<dbReference type="GO" id="GO:0016787">
    <property type="term" value="F:hydrolase activity"/>
    <property type="evidence" value="ECO:0007669"/>
    <property type="project" value="InterPro"/>
</dbReference>
<proteinExistence type="predicted"/>
<evidence type="ECO:0000313" key="2">
    <source>
        <dbReference type="EMBL" id="KNC75460.1"/>
    </source>
</evidence>
<dbReference type="EMBL" id="KQ243611">
    <property type="protein sequence ID" value="KNC75460.1"/>
    <property type="molecule type" value="Genomic_DNA"/>
</dbReference>
<dbReference type="GeneID" id="25912519"/>
<dbReference type="Proteomes" id="UP000054560">
    <property type="component" value="Unassembled WGS sequence"/>
</dbReference>
<dbReference type="Pfam" id="PF03283">
    <property type="entry name" value="PAE"/>
    <property type="match status" value="1"/>
</dbReference>
<evidence type="ECO:0008006" key="4">
    <source>
        <dbReference type="Google" id="ProtNLM"/>
    </source>
</evidence>
<dbReference type="PANTHER" id="PTHR21562:SF83">
    <property type="entry name" value="PECTIN ACETYLESTERASE 4"/>
    <property type="match status" value="1"/>
</dbReference>
<keyword evidence="3" id="KW-1185">Reference proteome</keyword>
<dbReference type="InterPro" id="IPR004963">
    <property type="entry name" value="PAE/NOTUM"/>
</dbReference>
<gene>
    <name evidence="2" type="ORF">SARC_12015</name>
</gene>
<feature type="signal peptide" evidence="1">
    <location>
        <begin position="1"/>
        <end position="21"/>
    </location>
</feature>
<dbReference type="PANTHER" id="PTHR21562">
    <property type="entry name" value="NOTUM-RELATED"/>
    <property type="match status" value="1"/>
</dbReference>
<keyword evidence="1" id="KW-0732">Signal</keyword>